<feature type="compositionally biased region" description="Acidic residues" evidence="5">
    <location>
        <begin position="355"/>
        <end position="375"/>
    </location>
</feature>
<feature type="region of interest" description="Disordered" evidence="5">
    <location>
        <begin position="345"/>
        <end position="375"/>
    </location>
</feature>
<dbReference type="EMBL" id="CP036433">
    <property type="protein sequence ID" value="QDU98327.1"/>
    <property type="molecule type" value="Genomic_DNA"/>
</dbReference>
<dbReference type="GO" id="GO:0051539">
    <property type="term" value="F:4 iron, 4 sulfur cluster binding"/>
    <property type="evidence" value="ECO:0007669"/>
    <property type="project" value="UniProtKB-KW"/>
</dbReference>
<dbReference type="OrthoDB" id="9778602at2"/>
<organism evidence="7 8">
    <name type="scientific">Lignipirellula cremea</name>
    <dbReference type="NCBI Taxonomy" id="2528010"/>
    <lineage>
        <taxon>Bacteria</taxon>
        <taxon>Pseudomonadati</taxon>
        <taxon>Planctomycetota</taxon>
        <taxon>Planctomycetia</taxon>
        <taxon>Pirellulales</taxon>
        <taxon>Pirellulaceae</taxon>
        <taxon>Lignipirellula</taxon>
    </lineage>
</organism>
<keyword evidence="2" id="KW-0479">Metal-binding</keyword>
<dbReference type="RefSeq" id="WP_145057493.1">
    <property type="nucleotide sequence ID" value="NZ_CP036433.1"/>
</dbReference>
<evidence type="ECO:0000256" key="3">
    <source>
        <dbReference type="ARBA" id="ARBA00023004"/>
    </source>
</evidence>
<dbReference type="KEGG" id="lcre:Pla8534_61940"/>
<dbReference type="PANTHER" id="PTHR43687:SF1">
    <property type="entry name" value="FERREDOXIN III"/>
    <property type="match status" value="1"/>
</dbReference>
<evidence type="ECO:0000256" key="2">
    <source>
        <dbReference type="ARBA" id="ARBA00022723"/>
    </source>
</evidence>
<evidence type="ECO:0000313" key="7">
    <source>
        <dbReference type="EMBL" id="QDU98327.1"/>
    </source>
</evidence>
<gene>
    <name evidence="7" type="ORF">Pla8534_61940</name>
</gene>
<dbReference type="PROSITE" id="PS51379">
    <property type="entry name" value="4FE4S_FER_2"/>
    <property type="match status" value="2"/>
</dbReference>
<feature type="domain" description="4Fe-4S ferredoxin-type" evidence="6">
    <location>
        <begin position="259"/>
        <end position="290"/>
    </location>
</feature>
<evidence type="ECO:0000313" key="8">
    <source>
        <dbReference type="Proteomes" id="UP000317648"/>
    </source>
</evidence>
<keyword evidence="3" id="KW-0408">Iron</keyword>
<proteinExistence type="predicted"/>
<dbReference type="AlphaFoldDB" id="A0A518E2L3"/>
<reference evidence="7 8" key="1">
    <citation type="submission" date="2019-02" db="EMBL/GenBank/DDBJ databases">
        <title>Deep-cultivation of Planctomycetes and their phenomic and genomic characterization uncovers novel biology.</title>
        <authorList>
            <person name="Wiegand S."/>
            <person name="Jogler M."/>
            <person name="Boedeker C."/>
            <person name="Pinto D."/>
            <person name="Vollmers J."/>
            <person name="Rivas-Marin E."/>
            <person name="Kohn T."/>
            <person name="Peeters S.H."/>
            <person name="Heuer A."/>
            <person name="Rast P."/>
            <person name="Oberbeckmann S."/>
            <person name="Bunk B."/>
            <person name="Jeske O."/>
            <person name="Meyerdierks A."/>
            <person name="Storesund J.E."/>
            <person name="Kallscheuer N."/>
            <person name="Luecker S."/>
            <person name="Lage O.M."/>
            <person name="Pohl T."/>
            <person name="Merkel B.J."/>
            <person name="Hornburger P."/>
            <person name="Mueller R.-W."/>
            <person name="Bruemmer F."/>
            <person name="Labrenz M."/>
            <person name="Spormann A.M."/>
            <person name="Op den Camp H."/>
            <person name="Overmann J."/>
            <person name="Amann R."/>
            <person name="Jetten M.S.M."/>
            <person name="Mascher T."/>
            <person name="Medema M.H."/>
            <person name="Devos D.P."/>
            <person name="Kaster A.-K."/>
            <person name="Ovreas L."/>
            <person name="Rohde M."/>
            <person name="Galperin M.Y."/>
            <person name="Jogler C."/>
        </authorList>
    </citation>
    <scope>NUCLEOTIDE SEQUENCE [LARGE SCALE GENOMIC DNA]</scope>
    <source>
        <strain evidence="7 8">Pla85_3_4</strain>
    </source>
</reference>
<dbReference type="Gene3D" id="3.30.70.20">
    <property type="match status" value="1"/>
</dbReference>
<protein>
    <submittedName>
        <fullName evidence="7">4Fe-4S binding domain protein</fullName>
    </submittedName>
</protein>
<feature type="region of interest" description="Disordered" evidence="5">
    <location>
        <begin position="186"/>
        <end position="208"/>
    </location>
</feature>
<dbReference type="PANTHER" id="PTHR43687">
    <property type="entry name" value="ADENYLYLSULFATE REDUCTASE, BETA SUBUNIT"/>
    <property type="match status" value="1"/>
</dbReference>
<evidence type="ECO:0000256" key="1">
    <source>
        <dbReference type="ARBA" id="ARBA00022485"/>
    </source>
</evidence>
<evidence type="ECO:0000256" key="4">
    <source>
        <dbReference type="ARBA" id="ARBA00023014"/>
    </source>
</evidence>
<accession>A0A518E2L3</accession>
<dbReference type="InterPro" id="IPR050572">
    <property type="entry name" value="Fe-S_Ferredoxin"/>
</dbReference>
<evidence type="ECO:0000259" key="6">
    <source>
        <dbReference type="PROSITE" id="PS51379"/>
    </source>
</evidence>
<name>A0A518E2L3_9BACT</name>
<dbReference type="GO" id="GO:0046872">
    <property type="term" value="F:metal ion binding"/>
    <property type="evidence" value="ECO:0007669"/>
    <property type="project" value="UniProtKB-KW"/>
</dbReference>
<keyword evidence="4" id="KW-0411">Iron-sulfur</keyword>
<sequence length="375" mass="40617">MAKRISVVISQTPSQNPAKRALEEEIVTHLLMQSGVEVTIIPNLYDLTADSTGMLALKSVPGDMIVLSWMFPRAAHWILDRNAVNGRVGETLLSVDDDDDDDELEALDDEEEKVRVIDQRPAPSRSIYCLDLRSHNTAEPYLQEVRRIVDEANTEVVSLMGWIKGSPQPEQLDRYLNGAVPGANGNGNGNATNGNATNGSAAAANGSAGEAPAEPAVLHRIEDAAPRRWYPVIDFSRCTNCMECVDFCLFGVYGVDGQETILVEQPDNCRKGCPACSRVCPENAIIFPQHKTPAIAGSDDAVAGLKIDLSQLFGAPSTDDGGVDVAVRERDEQLLLAGREAVGSAVGLPKRQQDQDEEPKDELDSLLDELDDLDL</sequence>
<keyword evidence="8" id="KW-1185">Reference proteome</keyword>
<evidence type="ECO:0000256" key="5">
    <source>
        <dbReference type="SAM" id="MobiDB-lite"/>
    </source>
</evidence>
<dbReference type="SUPFAM" id="SSF54862">
    <property type="entry name" value="4Fe-4S ferredoxins"/>
    <property type="match status" value="1"/>
</dbReference>
<keyword evidence="1" id="KW-0004">4Fe-4S</keyword>
<dbReference type="Proteomes" id="UP000317648">
    <property type="component" value="Chromosome"/>
</dbReference>
<dbReference type="InterPro" id="IPR017896">
    <property type="entry name" value="4Fe4S_Fe-S-bd"/>
</dbReference>
<feature type="domain" description="4Fe-4S ferredoxin-type" evidence="6">
    <location>
        <begin position="229"/>
        <end position="258"/>
    </location>
</feature>